<organism evidence="3">
    <name type="scientific">Enterobacter kobei</name>
    <dbReference type="NCBI Taxonomy" id="208224"/>
    <lineage>
        <taxon>Bacteria</taxon>
        <taxon>Pseudomonadati</taxon>
        <taxon>Pseudomonadota</taxon>
        <taxon>Gammaproteobacteria</taxon>
        <taxon>Enterobacterales</taxon>
        <taxon>Enterobacteriaceae</taxon>
        <taxon>Enterobacter</taxon>
        <taxon>Enterobacter cloacae complex</taxon>
    </lineage>
</organism>
<protein>
    <recommendedName>
        <fullName evidence="2">Anti-sigma K factor RskA C-terminal domain-containing protein</fullName>
    </recommendedName>
</protein>
<dbReference type="InterPro" id="IPR018764">
    <property type="entry name" value="RskA_C"/>
</dbReference>
<dbReference type="KEGG" id="eno:ECENHK_05975"/>
<feature type="domain" description="Anti-sigma K factor RskA C-terminal" evidence="2">
    <location>
        <begin position="91"/>
        <end position="209"/>
    </location>
</feature>
<reference evidence="3 4" key="1">
    <citation type="journal article" date="2017" name="J. Antimicrob. Chemother.">
        <title>Characterization of the population structure, drug resistance mechanisms and plasmids of the community-associated Enterobacter cloacae complex in China.</title>
        <authorList>
            <person name="Zhou K."/>
            <person name="Yu W."/>
            <person name="Cao X."/>
            <person name="Shen P."/>
            <person name="Lu H."/>
            <person name="Luo Q."/>
            <person name="Rossen J.W.A."/>
            <person name="Xiao Y."/>
        </authorList>
    </citation>
    <scope>NUCLEOTIDE SEQUENCE [LARGE SCALE GENOMIC DNA]</scope>
    <source>
        <strain evidence="3">ECC1097</strain>
    </source>
</reference>
<keyword evidence="1" id="KW-1133">Transmembrane helix</keyword>
<accession>A0A2J0PLV5</accession>
<dbReference type="PANTHER" id="PTHR37461">
    <property type="entry name" value="ANTI-SIGMA-K FACTOR RSKA"/>
    <property type="match status" value="1"/>
</dbReference>
<evidence type="ECO:0000313" key="3">
    <source>
        <dbReference type="EMBL" id="PJD75370.1"/>
    </source>
</evidence>
<evidence type="ECO:0000313" key="4">
    <source>
        <dbReference type="Proteomes" id="UP000230495"/>
    </source>
</evidence>
<keyword evidence="1" id="KW-0812">Transmembrane</keyword>
<dbReference type="PANTHER" id="PTHR37461:SF1">
    <property type="entry name" value="ANTI-SIGMA-K FACTOR RSKA"/>
    <property type="match status" value="1"/>
</dbReference>
<name>A0A2J0PLV5_9ENTR</name>
<dbReference type="GO" id="GO:0005886">
    <property type="term" value="C:plasma membrane"/>
    <property type="evidence" value="ECO:0007669"/>
    <property type="project" value="InterPro"/>
</dbReference>
<dbReference type="AlphaFoldDB" id="A0A2J0PLV5"/>
<dbReference type="InterPro" id="IPR051474">
    <property type="entry name" value="Anti-sigma-K/W_factor"/>
</dbReference>
<dbReference type="GO" id="GO:0006417">
    <property type="term" value="P:regulation of translation"/>
    <property type="evidence" value="ECO:0007669"/>
    <property type="project" value="TreeGrafter"/>
</dbReference>
<dbReference type="GO" id="GO:0016989">
    <property type="term" value="F:sigma factor antagonist activity"/>
    <property type="evidence" value="ECO:0007669"/>
    <property type="project" value="TreeGrafter"/>
</dbReference>
<feature type="transmembrane region" description="Helical" evidence="1">
    <location>
        <begin position="85"/>
        <end position="104"/>
    </location>
</feature>
<evidence type="ECO:0000259" key="2">
    <source>
        <dbReference type="Pfam" id="PF10099"/>
    </source>
</evidence>
<dbReference type="Pfam" id="PF10099">
    <property type="entry name" value="RskA_C"/>
    <property type="match status" value="1"/>
</dbReference>
<evidence type="ECO:0000256" key="1">
    <source>
        <dbReference type="SAM" id="Phobius"/>
    </source>
</evidence>
<dbReference type="EMBL" id="NEEU01000003">
    <property type="protein sequence ID" value="PJD75370.1"/>
    <property type="molecule type" value="Genomic_DNA"/>
</dbReference>
<proteinExistence type="predicted"/>
<dbReference type="RefSeq" id="WP_014882928.1">
    <property type="nucleotide sequence ID" value="NC_018405.1"/>
</dbReference>
<sequence>MNNAEKRDDMLAAEYALGTLRGGARLQFQKRLANEPALAARVAYWQEMLSTLDSHLVPIPPPESVWKKIALELPSKQPLRNHRPYLGWMVAAGLAAFSVVTWYSTRAPTLAPLMVLNDAQQHGQWVVSADSRRQQLSIAPLGPAAVPAQHSLQLWLIPTGQNPVSLGLLHSNIPTKVTLRNTTLPPGATIAISLEPEGGSPTGLPTGPVLYSGKI</sequence>
<dbReference type="OrthoDB" id="5298046at2"/>
<dbReference type="Proteomes" id="UP000230495">
    <property type="component" value="Unassembled WGS sequence"/>
</dbReference>
<keyword evidence="1" id="KW-0472">Membrane</keyword>
<comment type="caution">
    <text evidence="3">The sequence shown here is derived from an EMBL/GenBank/DDBJ whole genome shotgun (WGS) entry which is preliminary data.</text>
</comment>
<gene>
    <name evidence="3" type="ORF">B9Q37_07260</name>
</gene>